<keyword evidence="3" id="KW-1185">Reference proteome</keyword>
<protein>
    <submittedName>
        <fullName evidence="2">Uncharacterized protein C12orf26</fullName>
    </submittedName>
</protein>
<dbReference type="Proteomes" id="UP000053825">
    <property type="component" value="Unassembled WGS sequence"/>
</dbReference>
<dbReference type="InterPro" id="IPR052220">
    <property type="entry name" value="METTL25"/>
</dbReference>
<dbReference type="PANTHER" id="PTHR12496">
    <property type="entry name" value="CGI-41 METHYLTRANSFERASE"/>
    <property type="match status" value="1"/>
</dbReference>
<dbReference type="CDD" id="cd02440">
    <property type="entry name" value="AdoMet_MTases"/>
    <property type="match status" value="1"/>
</dbReference>
<name>A0A0L7R4W4_9HYME</name>
<dbReference type="SUPFAM" id="SSF53335">
    <property type="entry name" value="S-adenosyl-L-methionine-dependent methyltransferases"/>
    <property type="match status" value="1"/>
</dbReference>
<organism evidence="2 3">
    <name type="scientific">Habropoda laboriosa</name>
    <dbReference type="NCBI Taxonomy" id="597456"/>
    <lineage>
        <taxon>Eukaryota</taxon>
        <taxon>Metazoa</taxon>
        <taxon>Ecdysozoa</taxon>
        <taxon>Arthropoda</taxon>
        <taxon>Hexapoda</taxon>
        <taxon>Insecta</taxon>
        <taxon>Pterygota</taxon>
        <taxon>Neoptera</taxon>
        <taxon>Endopterygota</taxon>
        <taxon>Hymenoptera</taxon>
        <taxon>Apocrita</taxon>
        <taxon>Aculeata</taxon>
        <taxon>Apoidea</taxon>
        <taxon>Anthophila</taxon>
        <taxon>Apidae</taxon>
        <taxon>Habropoda</taxon>
    </lineage>
</organism>
<dbReference type="OrthoDB" id="10258156at2759"/>
<dbReference type="Pfam" id="PF13679">
    <property type="entry name" value="Methyltransf_32"/>
    <property type="match status" value="1"/>
</dbReference>
<dbReference type="InterPro" id="IPR029063">
    <property type="entry name" value="SAM-dependent_MTases_sf"/>
</dbReference>
<sequence length="365" mass="42621">MACVREHTENIYFLDALNLFIETQWLYNTPVTDLLTKGLLDLFPKQWLNVLQTLENEELNDFVVRKITKPQWSETLKNFVNKCSCINRLPTMNTMLSTKLPKNLQIGLSLKKQHEIIHLTHLIHTQCAPQNIKIIVDLGTGLGYICQLLFHLYGYQVLGLEKNQAIVNNARNRQLKICLKSAINNNNFDIGFFLRQPFLRLACQEPADRWCNMSIKTHNEHSFYVLARAVLQLYAAKNGFFLKKRNRKGTRKSQCLNFETYVRDSLHRYILQPSKGDKVEEQDVQSNLDMHEKNIMQLWKVHCNKLKIVEMYTGLQLMLQAPAESFILQDRLCWMAEQGLEAKIIPVMNKRLSPRAYAIVSRKRQ</sequence>
<reference evidence="2 3" key="1">
    <citation type="submission" date="2015-07" db="EMBL/GenBank/DDBJ databases">
        <title>The genome of Habropoda laboriosa.</title>
        <authorList>
            <person name="Pan H."/>
            <person name="Kapheim K."/>
        </authorList>
    </citation>
    <scope>NUCLEOTIDE SEQUENCE [LARGE SCALE GENOMIC DNA]</scope>
    <source>
        <strain evidence="2">0110345459</strain>
    </source>
</reference>
<evidence type="ECO:0000313" key="2">
    <source>
        <dbReference type="EMBL" id="KOC65854.1"/>
    </source>
</evidence>
<dbReference type="AlphaFoldDB" id="A0A0L7R4W4"/>
<dbReference type="EMBL" id="KQ414657">
    <property type="protein sequence ID" value="KOC65854.1"/>
    <property type="molecule type" value="Genomic_DNA"/>
</dbReference>
<dbReference type="InterPro" id="IPR025714">
    <property type="entry name" value="Methyltranfer_dom"/>
</dbReference>
<proteinExistence type="predicted"/>
<evidence type="ECO:0000259" key="1">
    <source>
        <dbReference type="Pfam" id="PF13679"/>
    </source>
</evidence>
<feature type="domain" description="Methyltransferase" evidence="1">
    <location>
        <begin position="111"/>
        <end position="187"/>
    </location>
</feature>
<accession>A0A0L7R4W4</accession>
<dbReference type="PANTHER" id="PTHR12496:SF0">
    <property type="entry name" value="METHYLTRANSFERASE DOMAIN-CONTAINING PROTEIN"/>
    <property type="match status" value="1"/>
</dbReference>
<evidence type="ECO:0000313" key="3">
    <source>
        <dbReference type="Proteomes" id="UP000053825"/>
    </source>
</evidence>
<dbReference type="STRING" id="597456.A0A0L7R4W4"/>
<gene>
    <name evidence="2" type="ORF">WH47_10316</name>
</gene>